<dbReference type="SUPFAM" id="SSF53098">
    <property type="entry name" value="Ribonuclease H-like"/>
    <property type="match status" value="1"/>
</dbReference>
<sequence>MRSPPVVPLHPWKWPTRVFQRVHVDFAEKTGDYFFILVDSYSKWIKVAHMRSTTTEKTIEVLRSWVSRFGLPETLCSDNGPQFIAKEFALFLKRNGVRHILVPPYHRASNGAAERLVQIVKMALLKEIEKVKQGGKNLPMGHRLANFLIRYRITPHSVTGQTPSELFLGRRARTIFSVLVSNLEEHVVDKQWQQKYQHDRSRVKFREFEPNNAVCVKDYSDSNSNWSLGTVVKCMGPTSYLVRVGRSLRHVHVDHLLKFEGKKGLTEPENAVLEKPGEVYPPVGPRLATVPKDSVDSPIVDTQ</sequence>
<dbReference type="InterPro" id="IPR036397">
    <property type="entry name" value="RNaseH_sf"/>
</dbReference>
<accession>A0ABM1F073</accession>
<dbReference type="InterPro" id="IPR001584">
    <property type="entry name" value="Integrase_cat-core"/>
</dbReference>
<evidence type="ECO:0000256" key="1">
    <source>
        <dbReference type="SAM" id="MobiDB-lite"/>
    </source>
</evidence>
<dbReference type="InterPro" id="IPR050951">
    <property type="entry name" value="Retrovirus_Pol_polyprotein"/>
</dbReference>
<dbReference type="PANTHER" id="PTHR37984">
    <property type="entry name" value="PROTEIN CBG26694"/>
    <property type="match status" value="1"/>
</dbReference>
<dbReference type="PROSITE" id="PS50994">
    <property type="entry name" value="INTEGRASE"/>
    <property type="match status" value="1"/>
</dbReference>
<gene>
    <name evidence="4" type="primary">LOC106817672</name>
</gene>
<dbReference type="Gene3D" id="3.30.420.10">
    <property type="entry name" value="Ribonuclease H-like superfamily/Ribonuclease H"/>
    <property type="match status" value="1"/>
</dbReference>
<organism evidence="3 4">
    <name type="scientific">Priapulus caudatus</name>
    <name type="common">Priapulid worm</name>
    <dbReference type="NCBI Taxonomy" id="37621"/>
    <lineage>
        <taxon>Eukaryota</taxon>
        <taxon>Metazoa</taxon>
        <taxon>Ecdysozoa</taxon>
        <taxon>Scalidophora</taxon>
        <taxon>Priapulida</taxon>
        <taxon>Priapulimorpha</taxon>
        <taxon>Priapulimorphida</taxon>
        <taxon>Priapulidae</taxon>
        <taxon>Priapulus</taxon>
    </lineage>
</organism>
<dbReference type="GeneID" id="106817672"/>
<dbReference type="Proteomes" id="UP000695022">
    <property type="component" value="Unplaced"/>
</dbReference>
<keyword evidence="3" id="KW-1185">Reference proteome</keyword>
<evidence type="ECO:0000313" key="3">
    <source>
        <dbReference type="Proteomes" id="UP000695022"/>
    </source>
</evidence>
<proteinExistence type="predicted"/>
<feature type="domain" description="Integrase catalytic" evidence="2">
    <location>
        <begin position="7"/>
        <end position="171"/>
    </location>
</feature>
<dbReference type="Pfam" id="PF00665">
    <property type="entry name" value="rve"/>
    <property type="match status" value="1"/>
</dbReference>
<protein>
    <submittedName>
        <fullName evidence="4">Uncharacterized protein K02A2.6-like</fullName>
    </submittedName>
</protein>
<reference evidence="4" key="1">
    <citation type="submission" date="2025-08" db="UniProtKB">
        <authorList>
            <consortium name="RefSeq"/>
        </authorList>
    </citation>
    <scope>IDENTIFICATION</scope>
</reference>
<dbReference type="InterPro" id="IPR012337">
    <property type="entry name" value="RNaseH-like_sf"/>
</dbReference>
<dbReference type="RefSeq" id="XP_014677844.1">
    <property type="nucleotide sequence ID" value="XM_014822358.1"/>
</dbReference>
<feature type="region of interest" description="Disordered" evidence="1">
    <location>
        <begin position="283"/>
        <end position="303"/>
    </location>
</feature>
<evidence type="ECO:0000313" key="4">
    <source>
        <dbReference type="RefSeq" id="XP_014677844.1"/>
    </source>
</evidence>
<name>A0ABM1F073_PRICU</name>
<dbReference type="PANTHER" id="PTHR37984:SF5">
    <property type="entry name" value="PROTEIN NYNRIN-LIKE"/>
    <property type="match status" value="1"/>
</dbReference>
<evidence type="ECO:0000259" key="2">
    <source>
        <dbReference type="PROSITE" id="PS50994"/>
    </source>
</evidence>